<dbReference type="InterPro" id="IPR013210">
    <property type="entry name" value="LRR_N_plant-typ"/>
</dbReference>
<dbReference type="GO" id="GO:0005789">
    <property type="term" value="C:endoplasmic reticulum membrane"/>
    <property type="evidence" value="ECO:0007669"/>
    <property type="project" value="UniProtKB-SubCell"/>
</dbReference>
<evidence type="ECO:0000256" key="17">
    <source>
        <dbReference type="ARBA" id="ARBA00022989"/>
    </source>
</evidence>
<dbReference type="GO" id="GO:0009791">
    <property type="term" value="P:post-embryonic development"/>
    <property type="evidence" value="ECO:0007669"/>
    <property type="project" value="UniProtKB-ARBA"/>
</dbReference>
<evidence type="ECO:0000313" key="30">
    <source>
        <dbReference type="EMBL" id="KAJ3697906.1"/>
    </source>
</evidence>
<evidence type="ECO:0000256" key="13">
    <source>
        <dbReference type="ARBA" id="ARBA00022737"/>
    </source>
</evidence>
<keyword evidence="16 26" id="KW-0067">ATP-binding</keyword>
<dbReference type="InterPro" id="IPR051809">
    <property type="entry name" value="Plant_receptor-like_S/T_kinase"/>
</dbReference>
<dbReference type="SMART" id="SM00220">
    <property type="entry name" value="S_TKc"/>
    <property type="match status" value="1"/>
</dbReference>
<dbReference type="InterPro" id="IPR000719">
    <property type="entry name" value="Prot_kinase_dom"/>
</dbReference>
<comment type="similarity">
    <text evidence="4">Belongs to the protein kinase superfamily. Ser/Thr protein kinase family.</text>
</comment>
<comment type="function">
    <text evidence="24">The processed protein kinase Xa21 chain released by protein cleavage after X.oryzae pv. oryzae protein Ax21 detection translocates into the nucleus where it can bind and regulate WRKY62, a transcription factor. Confers resistance to the bacterial pathogen X.oryzae pv. oryzae (Xoo).</text>
</comment>
<dbReference type="InterPro" id="IPR008271">
    <property type="entry name" value="Ser/Thr_kinase_AS"/>
</dbReference>
<evidence type="ECO:0000256" key="6">
    <source>
        <dbReference type="ARBA" id="ARBA00022475"/>
    </source>
</evidence>
<keyword evidence="15" id="KW-0418">Kinase</keyword>
<dbReference type="GO" id="GO:0005524">
    <property type="term" value="F:ATP binding"/>
    <property type="evidence" value="ECO:0007669"/>
    <property type="project" value="UniProtKB-UniRule"/>
</dbReference>
<dbReference type="FunFam" id="3.80.10.10:FF:000041">
    <property type="entry name" value="LRR receptor-like serine/threonine-protein kinase ERECTA"/>
    <property type="match status" value="1"/>
</dbReference>
<evidence type="ECO:0000259" key="29">
    <source>
        <dbReference type="PROSITE" id="PS50011"/>
    </source>
</evidence>
<dbReference type="InterPro" id="IPR001611">
    <property type="entry name" value="Leu-rich_rpt"/>
</dbReference>
<keyword evidence="20" id="KW-0325">Glycoprotein</keyword>
<dbReference type="InterPro" id="IPR001245">
    <property type="entry name" value="Ser-Thr/Tyr_kinase_cat_dom"/>
</dbReference>
<gene>
    <name evidence="30" type="ORF">LUZ61_001611</name>
</gene>
<dbReference type="EMBL" id="JAMRDG010000001">
    <property type="protein sequence ID" value="KAJ3697906.1"/>
    <property type="molecule type" value="Genomic_DNA"/>
</dbReference>
<comment type="function">
    <text evidence="23">Receptor kinase that detects X.oryzae pv. oryzae protein Ax21 to promote innate immunity. Following X.oryzae pv. oryzae protein Ax21 detection, undergoes cleavage, releasing the processed protein kinase Xa21 chain.</text>
</comment>
<dbReference type="Gene3D" id="3.80.10.10">
    <property type="entry name" value="Ribonuclease Inhibitor"/>
    <property type="match status" value="2"/>
</dbReference>
<keyword evidence="8" id="KW-0597">Phosphoprotein</keyword>
<feature type="binding site" evidence="26">
    <location>
        <position position="778"/>
    </location>
    <ligand>
        <name>ATP</name>
        <dbReference type="ChEBI" id="CHEBI:30616"/>
    </ligand>
</feature>
<evidence type="ECO:0000256" key="18">
    <source>
        <dbReference type="ARBA" id="ARBA00023136"/>
    </source>
</evidence>
<reference evidence="30 31" key="1">
    <citation type="journal article" date="2022" name="Cell">
        <title>Repeat-based holocentromeres influence genome architecture and karyotype evolution.</title>
        <authorList>
            <person name="Hofstatter P.G."/>
            <person name="Thangavel G."/>
            <person name="Lux T."/>
            <person name="Neumann P."/>
            <person name="Vondrak T."/>
            <person name="Novak P."/>
            <person name="Zhang M."/>
            <person name="Costa L."/>
            <person name="Castellani M."/>
            <person name="Scott A."/>
            <person name="Toegelov H."/>
            <person name="Fuchs J."/>
            <person name="Mata-Sucre Y."/>
            <person name="Dias Y."/>
            <person name="Vanzela A.L.L."/>
            <person name="Huettel B."/>
            <person name="Almeida C.C.S."/>
            <person name="Simkova H."/>
            <person name="Souza G."/>
            <person name="Pedrosa-Harand A."/>
            <person name="Macas J."/>
            <person name="Mayer K.F.X."/>
            <person name="Houben A."/>
            <person name="Marques A."/>
        </authorList>
    </citation>
    <scope>NUCLEOTIDE SEQUENCE [LARGE SCALE GENOMIC DNA]</scope>
    <source>
        <strain evidence="30">RhyTen1mFocal</strain>
    </source>
</reference>
<evidence type="ECO:0000256" key="9">
    <source>
        <dbReference type="ARBA" id="ARBA00022614"/>
    </source>
</evidence>
<dbReference type="PROSITE" id="PS50011">
    <property type="entry name" value="PROTEIN_KINASE_DOM"/>
    <property type="match status" value="1"/>
</dbReference>
<dbReference type="Gene3D" id="3.30.200.20">
    <property type="entry name" value="Phosphorylase Kinase, domain 1"/>
    <property type="match status" value="1"/>
</dbReference>
<keyword evidence="9" id="KW-0433">Leucine-rich repeat</keyword>
<keyword evidence="6" id="KW-1003">Cell membrane</keyword>
<evidence type="ECO:0000256" key="21">
    <source>
        <dbReference type="ARBA" id="ARBA00047899"/>
    </source>
</evidence>
<evidence type="ECO:0000256" key="2">
    <source>
        <dbReference type="ARBA" id="ARBA00004389"/>
    </source>
</evidence>
<evidence type="ECO:0000256" key="27">
    <source>
        <dbReference type="SAM" id="Phobius"/>
    </source>
</evidence>
<evidence type="ECO:0000256" key="23">
    <source>
        <dbReference type="ARBA" id="ARBA00054320"/>
    </source>
</evidence>
<feature type="transmembrane region" description="Helical" evidence="27">
    <location>
        <begin position="681"/>
        <end position="706"/>
    </location>
</feature>
<dbReference type="FunFam" id="3.80.10.10:FF:000101">
    <property type="entry name" value="LRR receptor-like serine/threonine-protein kinase ERECTA"/>
    <property type="match status" value="1"/>
</dbReference>
<keyword evidence="11 27" id="KW-0812">Transmembrane</keyword>
<dbReference type="AlphaFoldDB" id="A0AAD5ZHB5"/>
<dbReference type="FunFam" id="3.30.200.20:FF:000432">
    <property type="entry name" value="LRR receptor-like serine/threonine-protein kinase EFR"/>
    <property type="match status" value="1"/>
</dbReference>
<dbReference type="PANTHER" id="PTHR27008">
    <property type="entry name" value="OS04G0122200 PROTEIN"/>
    <property type="match status" value="1"/>
</dbReference>
<evidence type="ECO:0000256" key="1">
    <source>
        <dbReference type="ARBA" id="ARBA00004162"/>
    </source>
</evidence>
<dbReference type="PANTHER" id="PTHR27008:SF596">
    <property type="entry name" value="OS02G0215500 PROTEIN"/>
    <property type="match status" value="1"/>
</dbReference>
<evidence type="ECO:0000256" key="26">
    <source>
        <dbReference type="PROSITE-ProRule" id="PRU10141"/>
    </source>
</evidence>
<dbReference type="InterPro" id="IPR003591">
    <property type="entry name" value="Leu-rich_rpt_typical-subtyp"/>
</dbReference>
<evidence type="ECO:0000256" key="25">
    <source>
        <dbReference type="ARBA" id="ARBA00072040"/>
    </source>
</evidence>
<dbReference type="Pfam" id="PF08263">
    <property type="entry name" value="LRRNT_2"/>
    <property type="match status" value="1"/>
</dbReference>
<dbReference type="GO" id="GO:0004674">
    <property type="term" value="F:protein serine/threonine kinase activity"/>
    <property type="evidence" value="ECO:0007669"/>
    <property type="project" value="UniProtKB-KW"/>
</dbReference>
<dbReference type="Pfam" id="PF13855">
    <property type="entry name" value="LRR_8"/>
    <property type="match status" value="3"/>
</dbReference>
<dbReference type="FunFam" id="1.10.510.10:FF:000358">
    <property type="entry name" value="Putative leucine-rich repeat receptor-like serine/threonine-protein kinase"/>
    <property type="match status" value="1"/>
</dbReference>
<dbReference type="PROSITE" id="PS00107">
    <property type="entry name" value="PROTEIN_KINASE_ATP"/>
    <property type="match status" value="1"/>
</dbReference>
<dbReference type="PROSITE" id="PS00108">
    <property type="entry name" value="PROTEIN_KINASE_ST"/>
    <property type="match status" value="1"/>
</dbReference>
<keyword evidence="31" id="KW-1185">Reference proteome</keyword>
<dbReference type="InterPro" id="IPR011009">
    <property type="entry name" value="Kinase-like_dom_sf"/>
</dbReference>
<evidence type="ECO:0000256" key="16">
    <source>
        <dbReference type="ARBA" id="ARBA00022840"/>
    </source>
</evidence>
<evidence type="ECO:0000256" key="3">
    <source>
        <dbReference type="ARBA" id="ARBA00004479"/>
    </source>
</evidence>
<protein>
    <recommendedName>
        <fullName evidence="25">Receptor kinase-like protein Xa21</fullName>
        <ecNumber evidence="5">2.7.11.1</ecNumber>
    </recommendedName>
</protein>
<feature type="domain" description="Protein kinase" evidence="29">
    <location>
        <begin position="741"/>
        <end position="1050"/>
    </location>
</feature>
<keyword evidence="17 27" id="KW-1133">Transmembrane helix</keyword>
<feature type="signal peptide" evidence="28">
    <location>
        <begin position="1"/>
        <end position="27"/>
    </location>
</feature>
<keyword evidence="18 27" id="KW-0472">Membrane</keyword>
<keyword evidence="19" id="KW-0675">Receptor</keyword>
<proteinExistence type="inferred from homology"/>
<evidence type="ECO:0000256" key="22">
    <source>
        <dbReference type="ARBA" id="ARBA00048679"/>
    </source>
</evidence>
<dbReference type="FunFam" id="3.80.10.10:FF:000233">
    <property type="entry name" value="Leucine-rich repeat receptor-like protein kinase TDR"/>
    <property type="match status" value="1"/>
</dbReference>
<organism evidence="30 31">
    <name type="scientific">Rhynchospora tenuis</name>
    <dbReference type="NCBI Taxonomy" id="198213"/>
    <lineage>
        <taxon>Eukaryota</taxon>
        <taxon>Viridiplantae</taxon>
        <taxon>Streptophyta</taxon>
        <taxon>Embryophyta</taxon>
        <taxon>Tracheophyta</taxon>
        <taxon>Spermatophyta</taxon>
        <taxon>Magnoliopsida</taxon>
        <taxon>Liliopsida</taxon>
        <taxon>Poales</taxon>
        <taxon>Cyperaceae</taxon>
        <taxon>Cyperoideae</taxon>
        <taxon>Rhynchosporeae</taxon>
        <taxon>Rhynchospora</taxon>
    </lineage>
</organism>
<feature type="chain" id="PRO_5041897880" description="Receptor kinase-like protein Xa21" evidence="28">
    <location>
        <begin position="28"/>
        <end position="1055"/>
    </location>
</feature>
<dbReference type="Pfam" id="PF07714">
    <property type="entry name" value="PK_Tyr_Ser-Thr"/>
    <property type="match status" value="1"/>
</dbReference>
<dbReference type="SUPFAM" id="SSF56112">
    <property type="entry name" value="Protein kinase-like (PK-like)"/>
    <property type="match status" value="1"/>
</dbReference>
<evidence type="ECO:0000256" key="11">
    <source>
        <dbReference type="ARBA" id="ARBA00022692"/>
    </source>
</evidence>
<comment type="subcellular location">
    <subcellularLocation>
        <location evidence="1">Cell membrane</location>
        <topology evidence="1">Single-pass membrane protein</topology>
    </subcellularLocation>
    <subcellularLocation>
        <location evidence="2">Endoplasmic reticulum membrane</location>
        <topology evidence="2">Single-pass membrane protein</topology>
    </subcellularLocation>
    <subcellularLocation>
        <location evidence="3">Membrane</location>
        <topology evidence="3">Single-pass type I membrane protein</topology>
    </subcellularLocation>
</comment>
<keyword evidence="12 28" id="KW-0732">Signal</keyword>
<dbReference type="InterPro" id="IPR032675">
    <property type="entry name" value="LRR_dom_sf"/>
</dbReference>
<comment type="catalytic activity">
    <reaction evidence="22">
        <text>L-seryl-[protein] + ATP = O-phospho-L-seryl-[protein] + ADP + H(+)</text>
        <dbReference type="Rhea" id="RHEA:17989"/>
        <dbReference type="Rhea" id="RHEA-COMP:9863"/>
        <dbReference type="Rhea" id="RHEA-COMP:11604"/>
        <dbReference type="ChEBI" id="CHEBI:15378"/>
        <dbReference type="ChEBI" id="CHEBI:29999"/>
        <dbReference type="ChEBI" id="CHEBI:30616"/>
        <dbReference type="ChEBI" id="CHEBI:83421"/>
        <dbReference type="ChEBI" id="CHEBI:456216"/>
        <dbReference type="EC" id="2.7.11.1"/>
    </reaction>
</comment>
<name>A0AAD5ZHB5_9POAL</name>
<sequence>MGTTLARGQVMRTYGVLLLILIHSHLSLPISSTAATTKSFRSENDKQALLAFKRNLHNNTHVLSLWDESISYCKWEGVYCCRQHPQRVCALELHSSDLVGPISPYIGNLSYLRSIDLHDNNLYGIVPPSIGNLHRLQNLRLKYNSLSGIFPANLDNCSQLVYLSLGNNQLYGKLPSWLGNLRKLELLNLEYNKFTGGIPLSITNLSFLQKVYLDRNNLLGSIPCGLGQINQLQIITLGENNFSGIIPESFFNLTNLVVVSLEINNFHGHLPRDIGTRLSNLQRLALGGNKLVGEIPASLSNASFILALDFGSNKFSGTIPVEIGKHCPKFFSVGSNYIEAKFTADWKFVDSFINCSSLLTFDLSYNNFGGLFPSAIANLTNQLELLYLGSNYIIGKIPSGIENLVGLIALDLNDNHLTGIIPVGIGKLQYLQGLYLGGNHFSGSIPFSVGNLSMLTLFEAEHNNLKGSIPSSIGNLSQLTLLSLPHNSLTGMLPRSMFELKALSIQLDLSYNFFSGIIPKEVGLLINLGQLILSRNNFSGELPEELGSCQLLTILALDDNSFQGIISSFLRNLKGLEILNLSSNNFFGAIPQELGLLNELQELYLAQNNLSGHIPLVIENLTHLYKLDISYNNIEGPVPDKGVFSNVSGLILIGNKWLCGGISDLHLPECLVERDKKHSPMVLKLVIMTVSIIFLLVLIYLVIFIFKWRRKLSRKSLTNSLLKDGSLKVSYGELAEATCGFAASNLIGAGKYSHVYKGLLVLNGEGSSNQDAHTVAIKVFNIQQLGSSKNFMAECKALRLIRHRNLIRIRTCCSTIDYNGNDFKALVFDYMPNGNLQRWLHLEINEHGPLIPLSLTQRLNIAIDVADALDYLHHNCKPLVIHCDLKPSNILLREDLSACVGDFGLAKLLPDPISKSLVESESSIGIRGSIGYVPPEYGEGGPVSTLGDVYSFGILLLEMFTARNPTEYMFKDGLTLYNLVEMAFPERVMDIIDPNLIPVDVMESSVLNKMWECLVSIVKVGLTCSKQSPVERMSMEDVAIQLHKVREVYLANRNG</sequence>
<dbReference type="Proteomes" id="UP001210211">
    <property type="component" value="Unassembled WGS sequence"/>
</dbReference>
<evidence type="ECO:0000256" key="24">
    <source>
        <dbReference type="ARBA" id="ARBA00056628"/>
    </source>
</evidence>
<dbReference type="EC" id="2.7.11.1" evidence="5"/>
<evidence type="ECO:0000256" key="19">
    <source>
        <dbReference type="ARBA" id="ARBA00023170"/>
    </source>
</evidence>
<keyword evidence="14 26" id="KW-0547">Nucleotide-binding</keyword>
<evidence type="ECO:0000256" key="15">
    <source>
        <dbReference type="ARBA" id="ARBA00022777"/>
    </source>
</evidence>
<keyword evidence="10" id="KW-0808">Transferase</keyword>
<dbReference type="SUPFAM" id="SSF52058">
    <property type="entry name" value="L domain-like"/>
    <property type="match status" value="2"/>
</dbReference>
<dbReference type="Pfam" id="PF00560">
    <property type="entry name" value="LRR_1"/>
    <property type="match status" value="4"/>
</dbReference>
<evidence type="ECO:0000256" key="12">
    <source>
        <dbReference type="ARBA" id="ARBA00022729"/>
    </source>
</evidence>
<dbReference type="GO" id="GO:0005886">
    <property type="term" value="C:plasma membrane"/>
    <property type="evidence" value="ECO:0007669"/>
    <property type="project" value="UniProtKB-SubCell"/>
</dbReference>
<keyword evidence="7" id="KW-0723">Serine/threonine-protein kinase</keyword>
<dbReference type="SMART" id="SM00369">
    <property type="entry name" value="LRR_TYP"/>
    <property type="match status" value="9"/>
</dbReference>
<comment type="catalytic activity">
    <reaction evidence="21">
        <text>L-threonyl-[protein] + ATP = O-phospho-L-threonyl-[protein] + ADP + H(+)</text>
        <dbReference type="Rhea" id="RHEA:46608"/>
        <dbReference type="Rhea" id="RHEA-COMP:11060"/>
        <dbReference type="Rhea" id="RHEA-COMP:11605"/>
        <dbReference type="ChEBI" id="CHEBI:15378"/>
        <dbReference type="ChEBI" id="CHEBI:30013"/>
        <dbReference type="ChEBI" id="CHEBI:30616"/>
        <dbReference type="ChEBI" id="CHEBI:61977"/>
        <dbReference type="ChEBI" id="CHEBI:456216"/>
        <dbReference type="EC" id="2.7.11.1"/>
    </reaction>
</comment>
<dbReference type="Gene3D" id="1.10.510.10">
    <property type="entry name" value="Transferase(Phosphotransferase) domain 1"/>
    <property type="match status" value="1"/>
</dbReference>
<evidence type="ECO:0000256" key="28">
    <source>
        <dbReference type="SAM" id="SignalP"/>
    </source>
</evidence>
<keyword evidence="13" id="KW-0677">Repeat</keyword>
<dbReference type="InterPro" id="IPR017441">
    <property type="entry name" value="Protein_kinase_ATP_BS"/>
</dbReference>
<accession>A0AAD5ZHB5</accession>
<evidence type="ECO:0000256" key="14">
    <source>
        <dbReference type="ARBA" id="ARBA00022741"/>
    </source>
</evidence>
<evidence type="ECO:0000313" key="31">
    <source>
        <dbReference type="Proteomes" id="UP001210211"/>
    </source>
</evidence>
<evidence type="ECO:0000256" key="7">
    <source>
        <dbReference type="ARBA" id="ARBA00022527"/>
    </source>
</evidence>
<evidence type="ECO:0000256" key="4">
    <source>
        <dbReference type="ARBA" id="ARBA00008684"/>
    </source>
</evidence>
<evidence type="ECO:0000256" key="10">
    <source>
        <dbReference type="ARBA" id="ARBA00022679"/>
    </source>
</evidence>
<evidence type="ECO:0000256" key="20">
    <source>
        <dbReference type="ARBA" id="ARBA00023180"/>
    </source>
</evidence>
<comment type="caution">
    <text evidence="30">The sequence shown here is derived from an EMBL/GenBank/DDBJ whole genome shotgun (WGS) entry which is preliminary data.</text>
</comment>
<evidence type="ECO:0000256" key="8">
    <source>
        <dbReference type="ARBA" id="ARBA00022553"/>
    </source>
</evidence>
<evidence type="ECO:0000256" key="5">
    <source>
        <dbReference type="ARBA" id="ARBA00012513"/>
    </source>
</evidence>